<name>A0A6M0IG22_9BACT</name>
<keyword evidence="2" id="KW-1185">Reference proteome</keyword>
<dbReference type="RefSeq" id="WP_164036938.1">
    <property type="nucleotide sequence ID" value="NZ_JAAGNZ010000001.1"/>
</dbReference>
<accession>A0A6M0IG22</accession>
<comment type="caution">
    <text evidence="1">The sequence shown here is derived from an EMBL/GenBank/DDBJ whole genome shotgun (WGS) entry which is preliminary data.</text>
</comment>
<evidence type="ECO:0000313" key="1">
    <source>
        <dbReference type="EMBL" id="NEU67236.1"/>
    </source>
</evidence>
<dbReference type="Proteomes" id="UP000477386">
    <property type="component" value="Unassembled WGS sequence"/>
</dbReference>
<organism evidence="1 2">
    <name type="scientific">Spirosoma agri</name>
    <dbReference type="NCBI Taxonomy" id="1987381"/>
    <lineage>
        <taxon>Bacteria</taxon>
        <taxon>Pseudomonadati</taxon>
        <taxon>Bacteroidota</taxon>
        <taxon>Cytophagia</taxon>
        <taxon>Cytophagales</taxon>
        <taxon>Cytophagaceae</taxon>
        <taxon>Spirosoma</taxon>
    </lineage>
</organism>
<reference evidence="1 2" key="1">
    <citation type="submission" date="2020-02" db="EMBL/GenBank/DDBJ databases">
        <title>Draft genome sequence of two Spirosoma agri KCTC 52727 and Spirosoma terrae KCTC 52035.</title>
        <authorList>
            <person name="Rojas J."/>
            <person name="Ambika Manirajan B."/>
            <person name="Ratering S."/>
            <person name="Suarez C."/>
            <person name="Schnell S."/>
        </authorList>
    </citation>
    <scope>NUCLEOTIDE SEQUENCE [LARGE SCALE GENOMIC DNA]</scope>
    <source>
        <strain evidence="1 2">KCTC 52727</strain>
    </source>
</reference>
<sequence length="1387" mass="148393">MLLLLIPSLSHGLPGSNEPPGRKVVGPLPKPTPINVFTYRNQSLLASQPGYSSVANDPIRFTLSIDKKSVHLGETIDITIRAELLSITSSLLFQLPGATAYKLKLLLPTGFEQTGGDFSDFVGAELSYPTRTEATYHIIGHFSTLSPGASFRLLRSHGQADGQSLFVEKSTVRLAELSTAKKSLRETAIDSNKQATTRSETLYVDIDNPAIATKSARVAGAEYRGNLEFATCDAVGGWAFDLNASRQSVSLDIYINDAKVATVKADQSRPDVASAFGLSGFSLYGFYWTLPELYKTNKALKISVKLANDDTELAQSPIKTAVCIGSVLPPEITPDPVTPPSANANYRGYLEFATCDVIGGWAIDLNAPKQSVSLDIFINDVKAATIKADQNRSDVPKSFNLSGFELYGYRWNIPEKYKTNSRLKIDVRAAGSSYEVSQSPMTTASCPGSATAASCAFEVAVNSTSATCGSAVTLPAACSGADCQGLTYTWSGNGINQQGQALNLTAPATNGTYAYTVTATKTGCTSKTAVATLTVTGCTPPPTPSGEYRGFLDNANCNYISGWLLDMKSTQKSQSVDIYINNVKAATVVADQVRSDVASVFNTGNFAQFGYSWTIPDSYKNNTPIRISVRAAGSSYEVSQSPMTTASCPGSATAASCAFEVAVSSTSATCGSAVALAAACSGADCQGLTYTWSGNGINQQGQALNLTAPATNGTYAYTVTATKTGCTSKTAVATLTVTGCTPTPSCAFDVAVNSVSATCGSSINLNATCSGANCDNVNYTWTGNGVSQSGQVLALTALSTSGLYSYTMTATKDGCAGKVIVATVTVTGCTTTPSCDFDVSANSVSTSCNGAVSLSASCSGSSCNGVSYAWSGNGVSQQGQRLTLTAPSTDGTYLYAVTASRVGCDNKTAIGSVTVTGCTISIEPYPVLNSPQPADQRPVLQNDRVRVAIDLGVGGVIREITDLQVGENMVNCFVKPDGTRDTGRDDQIALYGYPEKGFTKNGKPILDDIGYNPVQGGSVAGQFSPILGYGRTDKMLYSKTRALHWGIDNEAGDYTIEQWIRLENNIVRQHVRITGDRPERTKYPDSRQQELPCVYTSSLFYQYFVVRGEPYTNAPLVHVNSIQNIDGSGTSMDQYKNEGRMGPFNVDASEPWIAAIRSGSNRGMALHTPYSHEFKAALFHSPGQGTPESTNAGYISNSSTMILDPDGVYEYDINRVVGTLDEIRSTINTLPRSETKPNYVFAGNPTRHGFMYRKGYDQGYPLRGNELTITPTDRRFRLVSPRKGYKAAEFGVIYVRMRAITPERQLLLDWRKVGQTELEAENGSQAIRFNIIPDNQYHTYAIPVKNISTWSGIINNFTIRYTDTREETINGQQFGVKWISATDLGDQ</sequence>
<dbReference type="EMBL" id="JAAGNZ010000001">
    <property type="protein sequence ID" value="NEU67236.1"/>
    <property type="molecule type" value="Genomic_DNA"/>
</dbReference>
<evidence type="ECO:0000313" key="2">
    <source>
        <dbReference type="Proteomes" id="UP000477386"/>
    </source>
</evidence>
<gene>
    <name evidence="1" type="ORF">GK091_10120</name>
</gene>
<proteinExistence type="predicted"/>
<protein>
    <submittedName>
        <fullName evidence="1">Uncharacterized protein</fullName>
    </submittedName>
</protein>